<evidence type="ECO:0000256" key="3">
    <source>
        <dbReference type="ARBA" id="ARBA00022729"/>
    </source>
</evidence>
<feature type="signal peptide" evidence="5">
    <location>
        <begin position="1"/>
        <end position="21"/>
    </location>
</feature>
<evidence type="ECO:0000259" key="7">
    <source>
        <dbReference type="Pfam" id="PF17188"/>
    </source>
</evidence>
<dbReference type="InterPro" id="IPR033434">
    <property type="entry name" value="MucB/RseB_N"/>
</dbReference>
<dbReference type="OrthoDB" id="7067274at2"/>
<gene>
    <name evidence="8" type="ORF">CWI81_02445</name>
</gene>
<dbReference type="Gene3D" id="3.30.200.100">
    <property type="entry name" value="MucB/RseB, C-terminal domain"/>
    <property type="match status" value="1"/>
</dbReference>
<sequence>MQRLTSWLAVLLLFVSAAASAQTQLSETEEGERWFNLMADALNELNFEASFVHVQGDRIEPYQWVHGVDENGRQFEWLSQMNGPGFRALRIDDVVSHFHPAATSYSLNSNAVSTLIPSAFNQPFVNVSKYYRAVAVGGARILDRKAQHIRLVSRDNQRYGFSIWVDRDNGMPLKVLMVNREGEVMEQLQLTNLSVRPVANEMVNELGKIERPPMLDKLQPHQPPRLDVAPNWSPAGFKLLKKQHHRLVIDGTPVDHYLYSDGLAEYSVYLTDDSEQQHQANISFTGPQTLYSQHNAQIMVTVVGQIPIEVAKQIASSVQ</sequence>
<organism evidence="8 9">
    <name type="scientific">Idiomarina seosinensis</name>
    <dbReference type="NCBI Taxonomy" id="281739"/>
    <lineage>
        <taxon>Bacteria</taxon>
        <taxon>Pseudomonadati</taxon>
        <taxon>Pseudomonadota</taxon>
        <taxon>Gammaproteobacteria</taxon>
        <taxon>Alteromonadales</taxon>
        <taxon>Idiomarinaceae</taxon>
        <taxon>Idiomarina</taxon>
    </lineage>
</organism>
<proteinExistence type="inferred from homology"/>
<accession>A0A432ZJB0</accession>
<dbReference type="Pfam" id="PF17188">
    <property type="entry name" value="MucB_RseB_C"/>
    <property type="match status" value="1"/>
</dbReference>
<evidence type="ECO:0000256" key="4">
    <source>
        <dbReference type="ARBA" id="ARBA00022764"/>
    </source>
</evidence>
<dbReference type="Pfam" id="PF03888">
    <property type="entry name" value="MucB_RseB"/>
    <property type="match status" value="1"/>
</dbReference>
<feature type="domain" description="MucB/RseB N-terminal" evidence="6">
    <location>
        <begin position="32"/>
        <end position="199"/>
    </location>
</feature>
<dbReference type="GO" id="GO:0030288">
    <property type="term" value="C:outer membrane-bounded periplasmic space"/>
    <property type="evidence" value="ECO:0007669"/>
    <property type="project" value="TreeGrafter"/>
</dbReference>
<keyword evidence="4" id="KW-0574">Periplasm</keyword>
<keyword evidence="3 5" id="KW-0732">Signal</keyword>
<evidence type="ECO:0000256" key="1">
    <source>
        <dbReference type="ARBA" id="ARBA00004418"/>
    </source>
</evidence>
<dbReference type="Proteomes" id="UP000287908">
    <property type="component" value="Unassembled WGS sequence"/>
</dbReference>
<dbReference type="InterPro" id="IPR038484">
    <property type="entry name" value="MucB/RseB_C_sf"/>
</dbReference>
<dbReference type="InterPro" id="IPR033436">
    <property type="entry name" value="MucB/RseB_C"/>
</dbReference>
<dbReference type="GO" id="GO:0032885">
    <property type="term" value="P:regulation of polysaccharide biosynthetic process"/>
    <property type="evidence" value="ECO:0007669"/>
    <property type="project" value="TreeGrafter"/>
</dbReference>
<evidence type="ECO:0000256" key="2">
    <source>
        <dbReference type="ARBA" id="ARBA00008150"/>
    </source>
</evidence>
<evidence type="ECO:0000256" key="5">
    <source>
        <dbReference type="SAM" id="SignalP"/>
    </source>
</evidence>
<dbReference type="PANTHER" id="PTHR38782">
    <property type="match status" value="1"/>
</dbReference>
<dbReference type="PANTHER" id="PTHR38782:SF1">
    <property type="entry name" value="SIGMA-E FACTOR REGULATORY PROTEIN RSEB"/>
    <property type="match status" value="1"/>
</dbReference>
<dbReference type="Gene3D" id="2.50.20.10">
    <property type="entry name" value="Lipoprotein localisation LolA/LolB/LppX"/>
    <property type="match status" value="1"/>
</dbReference>
<dbReference type="InterPro" id="IPR005588">
    <property type="entry name" value="MucB_RseB"/>
</dbReference>
<reference evidence="8 9" key="1">
    <citation type="journal article" date="2011" name="Front. Microbiol.">
        <title>Genomic signatures of strain selection and enhancement in Bacillus atrophaeus var. globigii, a historical biowarfare simulant.</title>
        <authorList>
            <person name="Gibbons H.S."/>
            <person name="Broomall S.M."/>
            <person name="McNew L.A."/>
            <person name="Daligault H."/>
            <person name="Chapman C."/>
            <person name="Bruce D."/>
            <person name="Karavis M."/>
            <person name="Krepps M."/>
            <person name="McGregor P.A."/>
            <person name="Hong C."/>
            <person name="Park K.H."/>
            <person name="Akmal A."/>
            <person name="Feldman A."/>
            <person name="Lin J.S."/>
            <person name="Chang W.E."/>
            <person name="Higgs B.W."/>
            <person name="Demirev P."/>
            <person name="Lindquist J."/>
            <person name="Liem A."/>
            <person name="Fochler E."/>
            <person name="Read T.D."/>
            <person name="Tapia R."/>
            <person name="Johnson S."/>
            <person name="Bishop-Lilly K.A."/>
            <person name="Detter C."/>
            <person name="Han C."/>
            <person name="Sozhamannan S."/>
            <person name="Rosenzweig C.N."/>
            <person name="Skowronski E.W."/>
        </authorList>
    </citation>
    <scope>NUCLEOTIDE SEQUENCE [LARGE SCALE GENOMIC DNA]</scope>
    <source>
        <strain evidence="8 9">CL-SP19</strain>
    </source>
</reference>
<keyword evidence="9" id="KW-1185">Reference proteome</keyword>
<dbReference type="EMBL" id="PIQF01000001">
    <property type="protein sequence ID" value="RUO77362.1"/>
    <property type="molecule type" value="Genomic_DNA"/>
</dbReference>
<protein>
    <submittedName>
        <fullName evidence="8">Negative regulator of sigma E activity</fullName>
    </submittedName>
</protein>
<dbReference type="GO" id="GO:0045152">
    <property type="term" value="F:antisigma factor binding"/>
    <property type="evidence" value="ECO:0007669"/>
    <property type="project" value="TreeGrafter"/>
</dbReference>
<comment type="subcellular location">
    <subcellularLocation>
        <location evidence="1">Periplasm</location>
    </subcellularLocation>
</comment>
<dbReference type="CDD" id="cd16327">
    <property type="entry name" value="RseB"/>
    <property type="match status" value="1"/>
</dbReference>
<dbReference type="AlphaFoldDB" id="A0A432ZJB0"/>
<comment type="caution">
    <text evidence="8">The sequence shown here is derived from an EMBL/GenBank/DDBJ whole genome shotgun (WGS) entry which is preliminary data.</text>
</comment>
<feature type="domain" description="MucB/RseB C-terminal" evidence="7">
    <location>
        <begin position="230"/>
        <end position="319"/>
    </location>
</feature>
<dbReference type="PIRSF" id="PIRSF005427">
    <property type="entry name" value="RseB"/>
    <property type="match status" value="1"/>
</dbReference>
<feature type="chain" id="PRO_5019084533" evidence="5">
    <location>
        <begin position="22"/>
        <end position="319"/>
    </location>
</feature>
<name>A0A432ZJB0_9GAMM</name>
<evidence type="ECO:0000313" key="8">
    <source>
        <dbReference type="EMBL" id="RUO77362.1"/>
    </source>
</evidence>
<evidence type="ECO:0000313" key="9">
    <source>
        <dbReference type="Proteomes" id="UP000287908"/>
    </source>
</evidence>
<comment type="similarity">
    <text evidence="2">Belongs to the RseB family.</text>
</comment>
<dbReference type="RefSeq" id="WP_126783635.1">
    <property type="nucleotide sequence ID" value="NZ_PIQF01000001.1"/>
</dbReference>
<evidence type="ECO:0000259" key="6">
    <source>
        <dbReference type="Pfam" id="PF03888"/>
    </source>
</evidence>